<evidence type="ECO:0000313" key="2">
    <source>
        <dbReference type="Proteomes" id="UP000015502"/>
    </source>
</evidence>
<dbReference type="KEGG" id="tlt:OCC_13480"/>
<evidence type="ECO:0000313" key="1">
    <source>
        <dbReference type="EMBL" id="AGT34191.1"/>
    </source>
</evidence>
<protein>
    <submittedName>
        <fullName evidence="1">Uncharacterized protein</fullName>
    </submittedName>
</protein>
<accession>S5ZI53</accession>
<dbReference type="HOGENOM" id="CLU_3379997_0_0_2"/>
<sequence>MVTEIDIETMECLINFDIMFTFAKKFLREGRSF</sequence>
<dbReference type="Proteomes" id="UP000015502">
    <property type="component" value="Chromosome"/>
</dbReference>
<dbReference type="EMBL" id="CP006670">
    <property type="protein sequence ID" value="AGT34191.1"/>
    <property type="molecule type" value="Genomic_DNA"/>
</dbReference>
<dbReference type="AlphaFoldDB" id="S5ZI53"/>
<proteinExistence type="predicted"/>
<name>S5ZI53_THELN</name>
<gene>
    <name evidence="1" type="ORF">OCC_13480</name>
</gene>
<dbReference type="PaxDb" id="523849-OCC_13480"/>
<keyword evidence="2" id="KW-1185">Reference proteome</keyword>
<reference evidence="1 2" key="1">
    <citation type="journal article" date="2012" name="J. Bacteriol.">
        <title>Genome sequence of the model hyperthermophilic archaeon Thermococcus litoralis NS-C.</title>
        <authorList>
            <person name="Gardner A.F."/>
            <person name="Kumar S."/>
            <person name="Perler F.B."/>
        </authorList>
    </citation>
    <scope>NUCLEOTIDE SEQUENCE [LARGE SCALE GENOMIC DNA]</scope>
    <source>
        <strain evidence="2">ATCC 51850 / DSM 5473 / JCM 8560 / NS-C</strain>
    </source>
</reference>
<organism evidence="1 2">
    <name type="scientific">Thermococcus litoralis (strain ATCC 51850 / DSM 5473 / JCM 8560 / NS-C)</name>
    <dbReference type="NCBI Taxonomy" id="523849"/>
    <lineage>
        <taxon>Archaea</taxon>
        <taxon>Methanobacteriati</taxon>
        <taxon>Methanobacteriota</taxon>
        <taxon>Thermococci</taxon>
        <taxon>Thermococcales</taxon>
        <taxon>Thermococcaceae</taxon>
        <taxon>Thermococcus</taxon>
    </lineage>
</organism>